<keyword evidence="3" id="KW-1185">Reference proteome</keyword>
<evidence type="ECO:0000256" key="1">
    <source>
        <dbReference type="SAM" id="MobiDB-lite"/>
    </source>
</evidence>
<feature type="region of interest" description="Disordered" evidence="1">
    <location>
        <begin position="1"/>
        <end position="25"/>
    </location>
</feature>
<organism evidence="2 3">
    <name type="scientific">Blepharisma stoltei</name>
    <dbReference type="NCBI Taxonomy" id="1481888"/>
    <lineage>
        <taxon>Eukaryota</taxon>
        <taxon>Sar</taxon>
        <taxon>Alveolata</taxon>
        <taxon>Ciliophora</taxon>
        <taxon>Postciliodesmatophora</taxon>
        <taxon>Heterotrichea</taxon>
        <taxon>Heterotrichida</taxon>
        <taxon>Blepharismidae</taxon>
        <taxon>Blepharisma</taxon>
    </lineage>
</organism>
<dbReference type="AlphaFoldDB" id="A0AAU9KC10"/>
<dbReference type="Proteomes" id="UP001162131">
    <property type="component" value="Unassembled WGS sequence"/>
</dbReference>
<proteinExistence type="predicted"/>
<name>A0AAU9KC10_9CILI</name>
<evidence type="ECO:0000313" key="3">
    <source>
        <dbReference type="Proteomes" id="UP001162131"/>
    </source>
</evidence>
<comment type="caution">
    <text evidence="2">The sequence shown here is derived from an EMBL/GenBank/DDBJ whole genome shotgun (WGS) entry which is preliminary data.</text>
</comment>
<dbReference type="EMBL" id="CAJZBQ010000063">
    <property type="protein sequence ID" value="CAG9335786.1"/>
    <property type="molecule type" value="Genomic_DNA"/>
</dbReference>
<sequence>MQSPPSAAASRPHTGLSANDRAKLKSASSVPNFQLANVYQNQEDPAIIPTGEDWCALNNPNLPPVSEMEHMVDQCLCHLCNCGKHLCPGEYRRMLKSTSSQFSTTYKLKYPKYPPQPPSTARDLSYRHTNFHIDATSMYKKDFQAFPLEPKKAKEVKTPDSFKLKFASRSSYQQDFQGYGEYRAQRAAVSSLPFRGDELKLQAVSNYAKEFRKYDQSLYENKGKPPNPNFWKGSGVLSPVTVQMHETTSRKDFRPFTKDHMPKRDHGIVDDFQARVSWNGQFTTNYRENYTGQMNERYQRKKSARNMAN</sequence>
<evidence type="ECO:0000313" key="2">
    <source>
        <dbReference type="EMBL" id="CAG9335786.1"/>
    </source>
</evidence>
<accession>A0AAU9KC10</accession>
<reference evidence="2" key="1">
    <citation type="submission" date="2021-09" db="EMBL/GenBank/DDBJ databases">
        <authorList>
            <consortium name="AG Swart"/>
            <person name="Singh M."/>
            <person name="Singh A."/>
            <person name="Seah K."/>
            <person name="Emmerich C."/>
        </authorList>
    </citation>
    <scope>NUCLEOTIDE SEQUENCE</scope>
    <source>
        <strain evidence="2">ATCC30299</strain>
    </source>
</reference>
<protein>
    <submittedName>
        <fullName evidence="2">Uncharacterized protein</fullName>
    </submittedName>
</protein>
<gene>
    <name evidence="2" type="ORF">BSTOLATCC_MIC65108</name>
</gene>